<evidence type="ECO:0000313" key="4">
    <source>
        <dbReference type="Proteomes" id="UP000030752"/>
    </source>
</evidence>
<dbReference type="PANTHER" id="PTHR28065">
    <property type="entry name" value="FREQUENIN"/>
    <property type="match status" value="1"/>
</dbReference>
<dbReference type="InParanoid" id="W2S5F7"/>
<sequence>MAGAGPADRPILQRSGSPEHASTESGRSPLSAHAPFLHNLSQRFRRGSNVSSNTSDSQSQNAEKNDGTTTANPKQQERARADASRAAKRYLMTIVRNDWEFPPTEGGGQDQQQGPDAREPISWQLRDDGSEDELDRAHPTSPTKRRPKADPYRFENPDAVADYVRERQVKRRKIIHEQMSWNHGLRHWVQQRDAWTGAVWRDSAGARKPASENQDAMDTTLSAILGKADIPDSETNTNVDTSPSVSAADINAATAVGFAAAADSHTPEASGGTSVDSLEPATTATTAATDVTSTGVTTAKPTSAIPANESEPDPEAEGPYLPVYPPLFPEDNVLRSRINPSAYGTIYGKIVVQSLTPNIPIPLPDMVRALVSGWKNEGQWPPTGTAPEAARKAGKATAGAGGAGGTAFARWRRDRGQRKASGFGAAGALVEGAGSGKGEGAAVGANGHRARRSISSVVRRVFGTEAEERRRESEVGLSLGFEEDDEAEGLGANASAVADVDADADGNSRLNRGLLDEAKQVVKNEP</sequence>
<dbReference type="EMBL" id="KB822718">
    <property type="protein sequence ID" value="ETN43283.1"/>
    <property type="molecule type" value="Genomic_DNA"/>
</dbReference>
<name>W2S5F7_CYPE1</name>
<reference evidence="3 4" key="1">
    <citation type="submission" date="2013-03" db="EMBL/GenBank/DDBJ databases">
        <title>The Genome Sequence of Phialophora europaea CBS 101466.</title>
        <authorList>
            <consortium name="The Broad Institute Genomics Platform"/>
            <person name="Cuomo C."/>
            <person name="de Hoog S."/>
            <person name="Gorbushina A."/>
            <person name="Walker B."/>
            <person name="Young S.K."/>
            <person name="Zeng Q."/>
            <person name="Gargeya S."/>
            <person name="Fitzgerald M."/>
            <person name="Haas B."/>
            <person name="Abouelleil A."/>
            <person name="Allen A.W."/>
            <person name="Alvarado L."/>
            <person name="Arachchi H.M."/>
            <person name="Berlin A.M."/>
            <person name="Chapman S.B."/>
            <person name="Gainer-Dewar J."/>
            <person name="Goldberg J."/>
            <person name="Griggs A."/>
            <person name="Gujja S."/>
            <person name="Hansen M."/>
            <person name="Howarth C."/>
            <person name="Imamovic A."/>
            <person name="Ireland A."/>
            <person name="Larimer J."/>
            <person name="McCowan C."/>
            <person name="Murphy C."/>
            <person name="Pearson M."/>
            <person name="Poon T.W."/>
            <person name="Priest M."/>
            <person name="Roberts A."/>
            <person name="Saif S."/>
            <person name="Shea T."/>
            <person name="Sisk P."/>
            <person name="Sykes S."/>
            <person name="Wortman J."/>
            <person name="Nusbaum C."/>
            <person name="Birren B."/>
        </authorList>
    </citation>
    <scope>NUCLEOTIDE SEQUENCE [LARGE SCALE GENOMIC DNA]</scope>
    <source>
        <strain evidence="3 4">CBS 101466</strain>
    </source>
</reference>
<feature type="domain" description="Gag1-like clamp" evidence="2">
    <location>
        <begin position="151"/>
        <end position="381"/>
    </location>
</feature>
<dbReference type="PANTHER" id="PTHR28065:SF1">
    <property type="entry name" value="DUF4050 DOMAIN-CONTAINING PROTEIN"/>
    <property type="match status" value="1"/>
</dbReference>
<protein>
    <recommendedName>
        <fullName evidence="2">Gag1-like clamp domain-containing protein</fullName>
    </recommendedName>
</protein>
<feature type="region of interest" description="Disordered" evidence="1">
    <location>
        <begin position="378"/>
        <end position="407"/>
    </location>
</feature>
<dbReference type="HOGENOM" id="CLU_036307_2_0_1"/>
<evidence type="ECO:0000313" key="3">
    <source>
        <dbReference type="EMBL" id="ETN43283.1"/>
    </source>
</evidence>
<keyword evidence="4" id="KW-1185">Reference proteome</keyword>
<feature type="region of interest" description="Disordered" evidence="1">
    <location>
        <begin position="1"/>
        <end position="85"/>
    </location>
</feature>
<dbReference type="AlphaFoldDB" id="W2S5F7"/>
<feature type="region of interest" description="Disordered" evidence="1">
    <location>
        <begin position="97"/>
        <end position="157"/>
    </location>
</feature>
<organism evidence="3 4">
    <name type="scientific">Cyphellophora europaea (strain CBS 101466)</name>
    <name type="common">Phialophora europaea</name>
    <dbReference type="NCBI Taxonomy" id="1220924"/>
    <lineage>
        <taxon>Eukaryota</taxon>
        <taxon>Fungi</taxon>
        <taxon>Dikarya</taxon>
        <taxon>Ascomycota</taxon>
        <taxon>Pezizomycotina</taxon>
        <taxon>Eurotiomycetes</taxon>
        <taxon>Chaetothyriomycetidae</taxon>
        <taxon>Chaetothyriales</taxon>
        <taxon>Cyphellophoraceae</taxon>
        <taxon>Cyphellophora</taxon>
    </lineage>
</organism>
<dbReference type="Pfam" id="PF13259">
    <property type="entry name" value="clamp_Gag1-like"/>
    <property type="match status" value="1"/>
</dbReference>
<feature type="region of interest" description="Disordered" evidence="1">
    <location>
        <begin position="285"/>
        <end position="317"/>
    </location>
</feature>
<dbReference type="GeneID" id="19969781"/>
<dbReference type="RefSeq" id="XP_008715019.1">
    <property type="nucleotide sequence ID" value="XM_008716797.1"/>
</dbReference>
<dbReference type="InterPro" id="IPR025124">
    <property type="entry name" value="Gag1-like_clamp"/>
</dbReference>
<dbReference type="eggNOG" id="ENOG502SRCS">
    <property type="taxonomic scope" value="Eukaryota"/>
</dbReference>
<dbReference type="Proteomes" id="UP000030752">
    <property type="component" value="Unassembled WGS sequence"/>
</dbReference>
<dbReference type="STRING" id="1220924.W2S5F7"/>
<dbReference type="VEuPathDB" id="FungiDB:HMPREF1541_02442"/>
<evidence type="ECO:0000256" key="1">
    <source>
        <dbReference type="SAM" id="MobiDB-lite"/>
    </source>
</evidence>
<evidence type="ECO:0000259" key="2">
    <source>
        <dbReference type="Pfam" id="PF13259"/>
    </source>
</evidence>
<feature type="compositionally biased region" description="Basic and acidic residues" evidence="1">
    <location>
        <begin position="75"/>
        <end position="85"/>
    </location>
</feature>
<feature type="compositionally biased region" description="Low complexity" evidence="1">
    <location>
        <begin position="285"/>
        <end position="299"/>
    </location>
</feature>
<gene>
    <name evidence="3" type="ORF">HMPREF1541_02442</name>
</gene>
<feature type="region of interest" description="Disordered" evidence="1">
    <location>
        <begin position="429"/>
        <end position="449"/>
    </location>
</feature>
<proteinExistence type="predicted"/>
<dbReference type="OrthoDB" id="5422958at2759"/>
<feature type="compositionally biased region" description="Low complexity" evidence="1">
    <location>
        <begin position="48"/>
        <end position="61"/>
    </location>
</feature>
<accession>W2S5F7</accession>
<dbReference type="InterPro" id="IPR053274">
    <property type="entry name" value="Fluconazole_resistance"/>
</dbReference>